<dbReference type="Gene3D" id="2.40.160.10">
    <property type="entry name" value="Porin"/>
    <property type="match status" value="1"/>
</dbReference>
<evidence type="ECO:0000313" key="3">
    <source>
        <dbReference type="Proteomes" id="UP000326903"/>
    </source>
</evidence>
<proteinExistence type="predicted"/>
<keyword evidence="1" id="KW-0732">Signal</keyword>
<feature type="chain" id="PRO_5023823093" description="Phosphate-selective porin O and P" evidence="1">
    <location>
        <begin position="27"/>
        <end position="407"/>
    </location>
</feature>
<dbReference type="EMBL" id="VYQF01000010">
    <property type="protein sequence ID" value="KAA9035820.1"/>
    <property type="molecule type" value="Genomic_DNA"/>
</dbReference>
<evidence type="ECO:0008006" key="4">
    <source>
        <dbReference type="Google" id="ProtNLM"/>
    </source>
</evidence>
<dbReference type="Proteomes" id="UP000326903">
    <property type="component" value="Unassembled WGS sequence"/>
</dbReference>
<protein>
    <recommendedName>
        <fullName evidence="4">Phosphate-selective porin O and P</fullName>
    </recommendedName>
</protein>
<dbReference type="AlphaFoldDB" id="A0A5J5IDA5"/>
<name>A0A5J5IDA5_9BACT</name>
<dbReference type="RefSeq" id="WP_150416626.1">
    <property type="nucleotide sequence ID" value="NZ_VYQF01000010.1"/>
</dbReference>
<evidence type="ECO:0000313" key="2">
    <source>
        <dbReference type="EMBL" id="KAA9035820.1"/>
    </source>
</evidence>
<sequence>MNFLKKFIQQLKLLSVCLLLSIFAKAQEPTTVVDSSLLDRVSALEQEAYYIKPEESHVMIVGLLTFGYVSNKTTVTYQGASEVSKTNNLGDADHFEFSPMLLWRHGKKFLLEFEPSFSSEGVGVNWADVSYYAAPGLILRGGYLVLPFGTYNKRLAAGWINKLASDPIGIADASDYGVEAEGGLQAGTMKWSYDFAISNGMQLQPDGTTQFIGITDNNKNKTFTGRIGWLPLANSSLELGASLMTGKVGDEGSQYKNAEANLFALDLNLVENLTPFQINIKGQYSEAKLDNASYINPVDTASYTFNNHTKTGYIMAAVRPMFSKNKVVKNFELAARYGNYTSPANSLWGTKDNSLALSLNYWIDWRTVVRFSYEGIKGTNTESTNLGGHNGEVTKNNSMYVQFCIEL</sequence>
<reference evidence="2 3" key="1">
    <citation type="submission" date="2019-09" db="EMBL/GenBank/DDBJ databases">
        <title>Draft genome sequence of Ginsengibacter sp. BR5-29.</title>
        <authorList>
            <person name="Im W.-T."/>
        </authorList>
    </citation>
    <scope>NUCLEOTIDE SEQUENCE [LARGE SCALE GENOMIC DNA]</scope>
    <source>
        <strain evidence="2 3">BR5-29</strain>
    </source>
</reference>
<comment type="caution">
    <text evidence="2">The sequence shown here is derived from an EMBL/GenBank/DDBJ whole genome shotgun (WGS) entry which is preliminary data.</text>
</comment>
<dbReference type="InterPro" id="IPR023614">
    <property type="entry name" value="Porin_dom_sf"/>
</dbReference>
<evidence type="ECO:0000256" key="1">
    <source>
        <dbReference type="SAM" id="SignalP"/>
    </source>
</evidence>
<accession>A0A5J5IDA5</accession>
<organism evidence="2 3">
    <name type="scientific">Ginsengibacter hankyongi</name>
    <dbReference type="NCBI Taxonomy" id="2607284"/>
    <lineage>
        <taxon>Bacteria</taxon>
        <taxon>Pseudomonadati</taxon>
        <taxon>Bacteroidota</taxon>
        <taxon>Chitinophagia</taxon>
        <taxon>Chitinophagales</taxon>
        <taxon>Chitinophagaceae</taxon>
        <taxon>Ginsengibacter</taxon>
    </lineage>
</organism>
<keyword evidence="3" id="KW-1185">Reference proteome</keyword>
<gene>
    <name evidence="2" type="ORF">FW778_19885</name>
</gene>
<feature type="signal peptide" evidence="1">
    <location>
        <begin position="1"/>
        <end position="26"/>
    </location>
</feature>